<dbReference type="Pfam" id="PF21645">
    <property type="entry name" value="FakA-like_M"/>
    <property type="match status" value="1"/>
</dbReference>
<dbReference type="GO" id="GO:0008289">
    <property type="term" value="F:lipid binding"/>
    <property type="evidence" value="ECO:0007669"/>
    <property type="project" value="UniProtKB-KW"/>
</dbReference>
<dbReference type="InterPro" id="IPR033470">
    <property type="entry name" value="FakA-like_C"/>
</dbReference>
<dbReference type="Gene3D" id="3.30.1180.10">
    <property type="match status" value="1"/>
</dbReference>
<dbReference type="NCBIfam" id="TIGR00762">
    <property type="entry name" value="DegV"/>
    <property type="match status" value="1"/>
</dbReference>
<dbReference type="AlphaFoldDB" id="A0AA35S9S5"/>
<dbReference type="SUPFAM" id="SSF82549">
    <property type="entry name" value="DAK1/DegV-like"/>
    <property type="match status" value="1"/>
</dbReference>
<dbReference type="InterPro" id="IPR048394">
    <property type="entry name" value="FakA-like_M"/>
</dbReference>
<organism evidence="3 4">
    <name type="scientific">Geodia barretti</name>
    <name type="common">Barrett's horny sponge</name>
    <dbReference type="NCBI Taxonomy" id="519541"/>
    <lineage>
        <taxon>Eukaryota</taxon>
        <taxon>Metazoa</taxon>
        <taxon>Porifera</taxon>
        <taxon>Demospongiae</taxon>
        <taxon>Heteroscleromorpha</taxon>
        <taxon>Tetractinellida</taxon>
        <taxon>Astrophorina</taxon>
        <taxon>Geodiidae</taxon>
        <taxon>Geodia</taxon>
    </lineage>
</organism>
<evidence type="ECO:0000259" key="2">
    <source>
        <dbReference type="SMART" id="SM01121"/>
    </source>
</evidence>
<dbReference type="SMART" id="SM01121">
    <property type="entry name" value="Dak1_2"/>
    <property type="match status" value="1"/>
</dbReference>
<dbReference type="Proteomes" id="UP001174909">
    <property type="component" value="Unassembled WGS sequence"/>
</dbReference>
<evidence type="ECO:0000313" key="4">
    <source>
        <dbReference type="Proteomes" id="UP001174909"/>
    </source>
</evidence>
<feature type="domain" description="Fatty acid kinase subunit A-like C-terminal" evidence="2">
    <location>
        <begin position="42"/>
        <end position="350"/>
    </location>
</feature>
<dbReference type="InterPro" id="IPR043168">
    <property type="entry name" value="DegV_C"/>
</dbReference>
<gene>
    <name evidence="3" type="ORF">GBAR_LOCUS14275</name>
</gene>
<dbReference type="PANTHER" id="PTHR33434:SF4">
    <property type="entry name" value="PHOSPHATASE PROTEIN"/>
    <property type="match status" value="1"/>
</dbReference>
<evidence type="ECO:0000256" key="1">
    <source>
        <dbReference type="ARBA" id="ARBA00023121"/>
    </source>
</evidence>
<dbReference type="Pfam" id="PF13684">
    <property type="entry name" value="FakA-like_C"/>
    <property type="match status" value="1"/>
</dbReference>
<keyword evidence="1" id="KW-0446">Lipid-binding</keyword>
<dbReference type="PROSITE" id="PS51482">
    <property type="entry name" value="DEGV"/>
    <property type="match status" value="1"/>
</dbReference>
<accession>A0AA35S9S5</accession>
<evidence type="ECO:0000313" key="3">
    <source>
        <dbReference type="EMBL" id="CAI8024576.1"/>
    </source>
</evidence>
<proteinExistence type="predicted"/>
<sequence>MLGETGPAADLGLRSVGGVINPHQTESVAIDSDFLDAHEAEEFGYCTQFVIHGQELNVDELRSGFAGIADSTVIVGGGQAVRIHVHTADPGSALTYGVGFGELDELKIDNMSLQNRDWAAGHRERARPAEIRSGVSVIAVASGRGLADLFQDAGCAAIIPGGQTLNPSASEIIDAAMSAGTTDVIVLPNNHNVILTANQAAEADTGEIRLHVLATRTMPQGTGALLGFNPEVSVDDNLANMESARGAVETLEVTQAVRDSVVDGREVREGEYMAILDGKLAALTATPDAAAASQFDDGAVTVIDCGTASVGHMLQVIAAAEDAVAEDATLESVVSAAGSRAGKGYGFAMVDTLEYLQKGGRIGKAQAFMGSLLKVKPILKVADGEVLPVDRPRNVRRGLQRLEELVREQGPVSKLAVAYTTDAGPAEEMRNRLSDLADSANTYTLQIGSAIGTHVGPGAVAVSTLP</sequence>
<comment type="caution">
    <text evidence="3">The sequence shown here is derived from an EMBL/GenBank/DDBJ whole genome shotgun (WGS) entry which is preliminary data.</text>
</comment>
<dbReference type="EMBL" id="CASHTH010002086">
    <property type="protein sequence ID" value="CAI8024576.1"/>
    <property type="molecule type" value="Genomic_DNA"/>
</dbReference>
<protein>
    <submittedName>
        <fullName evidence="3">Uncharacterized protein YloV</fullName>
    </submittedName>
</protein>
<dbReference type="InterPro" id="IPR050270">
    <property type="entry name" value="DegV_domain_contain"/>
</dbReference>
<dbReference type="PANTHER" id="PTHR33434">
    <property type="entry name" value="DEGV DOMAIN-CONTAINING PROTEIN DR_1986-RELATED"/>
    <property type="match status" value="1"/>
</dbReference>
<keyword evidence="4" id="KW-1185">Reference proteome</keyword>
<reference evidence="3" key="1">
    <citation type="submission" date="2023-03" db="EMBL/GenBank/DDBJ databases">
        <authorList>
            <person name="Steffen K."/>
            <person name="Cardenas P."/>
        </authorList>
    </citation>
    <scope>NUCLEOTIDE SEQUENCE</scope>
</reference>
<name>A0AA35S9S5_GEOBA</name>
<dbReference type="InterPro" id="IPR003797">
    <property type="entry name" value="DegV"/>
</dbReference>